<reference evidence="1 2" key="1">
    <citation type="submission" date="2017-02" db="EMBL/GenBank/DDBJ databases">
        <authorList>
            <person name="Peterson S.W."/>
        </authorList>
    </citation>
    <scope>NUCLEOTIDE SEQUENCE [LARGE SCALE GENOMIC DNA]</scope>
    <source>
        <strain evidence="1 2">DSM 22323</strain>
    </source>
</reference>
<gene>
    <name evidence="1" type="ORF">SAMN05660477_01714</name>
</gene>
<sequence>MLKLYQISFMIYNLKTLIKKIITMKTKTQLFVIMASLLGIGSFKSQKTISKEITDRYYELLKKGATKRPLPLPKVYKVLTKDIQASNFNYRAYYPESNSENARRGIIILGVGDGGNVNDALLNNQCEAIAKMGFVAIVTTYQNGSSYADGNIKFKQNIEEIISKEAPAYNISRSNVVVGGVSKGGNLSLGISLPGQMGNGGQPIEGIKGLIIECGGGDQWKGSALKLPVLYMANATDAATNGNGTDFKTGIESNTNANVKAKSKFLIASGEGHCTNAADYKNFIINNINSFFN</sequence>
<dbReference type="InterPro" id="IPR029058">
    <property type="entry name" value="AB_hydrolase_fold"/>
</dbReference>
<dbReference type="STRING" id="619805.SAMN05660477_01714"/>
<evidence type="ECO:0008006" key="3">
    <source>
        <dbReference type="Google" id="ProtNLM"/>
    </source>
</evidence>
<dbReference type="Proteomes" id="UP000191112">
    <property type="component" value="Unassembled WGS sequence"/>
</dbReference>
<proteinExistence type="predicted"/>
<organism evidence="1 2">
    <name type="scientific">Soonwooa buanensis</name>
    <dbReference type="NCBI Taxonomy" id="619805"/>
    <lineage>
        <taxon>Bacteria</taxon>
        <taxon>Pseudomonadati</taxon>
        <taxon>Bacteroidota</taxon>
        <taxon>Flavobacteriia</taxon>
        <taxon>Flavobacteriales</taxon>
        <taxon>Weeksellaceae</taxon>
        <taxon>Chryseobacterium group</taxon>
        <taxon>Soonwooa</taxon>
    </lineage>
</organism>
<evidence type="ECO:0000313" key="2">
    <source>
        <dbReference type="Proteomes" id="UP000191112"/>
    </source>
</evidence>
<keyword evidence="2" id="KW-1185">Reference proteome</keyword>
<dbReference type="Gene3D" id="3.40.50.1820">
    <property type="entry name" value="alpha/beta hydrolase"/>
    <property type="match status" value="1"/>
</dbReference>
<dbReference type="AlphaFoldDB" id="A0A1T5F1Y1"/>
<protein>
    <recommendedName>
        <fullName evidence="3">Alpha/beta hydrolase family protein</fullName>
    </recommendedName>
</protein>
<accession>A0A1T5F1Y1</accession>
<evidence type="ECO:0000313" key="1">
    <source>
        <dbReference type="EMBL" id="SKB90136.1"/>
    </source>
</evidence>
<dbReference type="EMBL" id="FUYZ01000005">
    <property type="protein sequence ID" value="SKB90136.1"/>
    <property type="molecule type" value="Genomic_DNA"/>
</dbReference>
<name>A0A1T5F1Y1_9FLAO</name>
<dbReference type="SUPFAM" id="SSF53474">
    <property type="entry name" value="alpha/beta-Hydrolases"/>
    <property type="match status" value="1"/>
</dbReference>